<dbReference type="PANTHER" id="PTHR23407">
    <property type="entry name" value="ATPASE INHIBITOR/5-FORMYLTETRAHYDROFOLATE CYCLO-LIGASE"/>
    <property type="match status" value="1"/>
</dbReference>
<evidence type="ECO:0000313" key="6">
    <source>
        <dbReference type="EMBL" id="WKK83135.2"/>
    </source>
</evidence>
<dbReference type="RefSeq" id="WP_322347714.1">
    <property type="nucleotide sequence ID" value="NZ_CP129968.2"/>
</dbReference>
<protein>
    <recommendedName>
        <fullName evidence="5">5-formyltetrahydrofolate cyclo-ligase</fullName>
        <ecNumber evidence="5">6.3.3.2</ecNumber>
    </recommendedName>
</protein>
<dbReference type="PANTHER" id="PTHR23407:SF1">
    <property type="entry name" value="5-FORMYLTETRAHYDROFOLATE CYCLO-LIGASE"/>
    <property type="match status" value="1"/>
</dbReference>
<dbReference type="KEGG" id="marp:QYS47_10020"/>
<dbReference type="Gene3D" id="3.40.50.10420">
    <property type="entry name" value="NagB/RpiA/CoA transferase-like"/>
    <property type="match status" value="1"/>
</dbReference>
<name>A0AA49GFL4_9BACT</name>
<feature type="binding site" evidence="4">
    <location>
        <begin position="3"/>
        <end position="7"/>
    </location>
    <ligand>
        <name>ATP</name>
        <dbReference type="ChEBI" id="CHEBI:30616"/>
    </ligand>
</feature>
<organism evidence="6">
    <name type="scientific">Marivirga arenosa</name>
    <dbReference type="NCBI Taxonomy" id="3059076"/>
    <lineage>
        <taxon>Bacteria</taxon>
        <taxon>Pseudomonadati</taxon>
        <taxon>Bacteroidota</taxon>
        <taxon>Cytophagia</taxon>
        <taxon>Cytophagales</taxon>
        <taxon>Marivirgaceae</taxon>
        <taxon>Marivirga</taxon>
    </lineage>
</organism>
<evidence type="ECO:0000256" key="2">
    <source>
        <dbReference type="ARBA" id="ARBA00022741"/>
    </source>
</evidence>
<keyword evidence="2 4" id="KW-0547">Nucleotide-binding</keyword>
<keyword evidence="6" id="KW-0436">Ligase</keyword>
<dbReference type="GO" id="GO:0005524">
    <property type="term" value="F:ATP binding"/>
    <property type="evidence" value="ECO:0007669"/>
    <property type="project" value="UniProtKB-KW"/>
</dbReference>
<evidence type="ECO:0000256" key="3">
    <source>
        <dbReference type="ARBA" id="ARBA00022840"/>
    </source>
</evidence>
<dbReference type="GO" id="GO:0035999">
    <property type="term" value="P:tetrahydrofolate interconversion"/>
    <property type="evidence" value="ECO:0007669"/>
    <property type="project" value="TreeGrafter"/>
</dbReference>
<evidence type="ECO:0000256" key="4">
    <source>
        <dbReference type="PIRSR" id="PIRSR006806-1"/>
    </source>
</evidence>
<dbReference type="EMBL" id="CP129968">
    <property type="protein sequence ID" value="WKK83135.2"/>
    <property type="molecule type" value="Genomic_DNA"/>
</dbReference>
<feature type="binding site" evidence="4">
    <location>
        <begin position="135"/>
        <end position="143"/>
    </location>
    <ligand>
        <name>ATP</name>
        <dbReference type="ChEBI" id="CHEBI:30616"/>
    </ligand>
</feature>
<feature type="binding site" evidence="4">
    <location>
        <position position="49"/>
    </location>
    <ligand>
        <name>substrate</name>
    </ligand>
</feature>
<proteinExistence type="inferred from homology"/>
<dbReference type="GO" id="GO:0030272">
    <property type="term" value="F:5-formyltetrahydrofolate cyclo-ligase activity"/>
    <property type="evidence" value="ECO:0007669"/>
    <property type="project" value="UniProtKB-EC"/>
</dbReference>
<keyword evidence="5" id="KW-0479">Metal-binding</keyword>
<dbReference type="InterPro" id="IPR037171">
    <property type="entry name" value="NagB/RpiA_transferase-like"/>
</dbReference>
<gene>
    <name evidence="6" type="ORF">QYS47_10020</name>
</gene>
<dbReference type="GO" id="GO:0009396">
    <property type="term" value="P:folic acid-containing compound biosynthetic process"/>
    <property type="evidence" value="ECO:0007669"/>
    <property type="project" value="TreeGrafter"/>
</dbReference>
<evidence type="ECO:0000256" key="5">
    <source>
        <dbReference type="RuleBase" id="RU361279"/>
    </source>
</evidence>
<dbReference type="PIRSF" id="PIRSF006806">
    <property type="entry name" value="FTHF_cligase"/>
    <property type="match status" value="1"/>
</dbReference>
<dbReference type="Proteomes" id="UP001232019">
    <property type="component" value="Chromosome"/>
</dbReference>
<comment type="cofactor">
    <cofactor evidence="5">
        <name>Mg(2+)</name>
        <dbReference type="ChEBI" id="CHEBI:18420"/>
    </cofactor>
</comment>
<evidence type="ECO:0000256" key="1">
    <source>
        <dbReference type="ARBA" id="ARBA00010638"/>
    </source>
</evidence>
<sequence length="191" mass="22422">MDKKTLRKVYLEKRKFLSEAEYERRNILLYGQLVDLFNEHPFKSVHTFIPIVKNNEPDVFQFIQYLWTKKPQINTITSITDLNSTKLHHFQIDNTTTFITNEWGIPEPQDCNQFSLKDIDCVLVPMIIGTKSGHRIGYGKGYYDRFLSQCSANTKFIGINLGPLLEGEKFINQYDVPMDYMITPFERLKIN</sequence>
<comment type="similarity">
    <text evidence="1 5">Belongs to the 5-formyltetrahydrofolate cyclo-ligase family.</text>
</comment>
<feature type="binding site" evidence="4">
    <location>
        <position position="56"/>
    </location>
    <ligand>
        <name>substrate</name>
    </ligand>
</feature>
<dbReference type="EC" id="6.3.3.2" evidence="5"/>
<keyword evidence="3 4" id="KW-0067">ATP-binding</keyword>
<dbReference type="GO" id="GO:0046872">
    <property type="term" value="F:metal ion binding"/>
    <property type="evidence" value="ECO:0007669"/>
    <property type="project" value="UniProtKB-KW"/>
</dbReference>
<reference evidence="6" key="1">
    <citation type="submission" date="2023-08" db="EMBL/GenBank/DDBJ databases">
        <title>Comparative genomics and taxonomic characterization of three novel marine species of genus Marivirga.</title>
        <authorList>
            <person name="Muhammad N."/>
            <person name="Kim S.-G."/>
        </authorList>
    </citation>
    <scope>NUCLEOTIDE SEQUENCE</scope>
    <source>
        <strain evidence="6">BKB1-2</strain>
    </source>
</reference>
<keyword evidence="5" id="KW-0460">Magnesium</keyword>
<dbReference type="InterPro" id="IPR002698">
    <property type="entry name" value="FTHF_cligase"/>
</dbReference>
<dbReference type="Pfam" id="PF01812">
    <property type="entry name" value="5-FTHF_cyc-lig"/>
    <property type="match status" value="1"/>
</dbReference>
<comment type="catalytic activity">
    <reaction evidence="5">
        <text>(6S)-5-formyl-5,6,7,8-tetrahydrofolate + ATP = (6R)-5,10-methenyltetrahydrofolate + ADP + phosphate</text>
        <dbReference type="Rhea" id="RHEA:10488"/>
        <dbReference type="ChEBI" id="CHEBI:30616"/>
        <dbReference type="ChEBI" id="CHEBI:43474"/>
        <dbReference type="ChEBI" id="CHEBI:57455"/>
        <dbReference type="ChEBI" id="CHEBI:57457"/>
        <dbReference type="ChEBI" id="CHEBI:456216"/>
        <dbReference type="EC" id="6.3.3.2"/>
    </reaction>
</comment>
<accession>A0AA49GFL4</accession>
<dbReference type="AlphaFoldDB" id="A0AA49GFL4"/>
<dbReference type="NCBIfam" id="TIGR02727">
    <property type="entry name" value="MTHFS_bact"/>
    <property type="match status" value="1"/>
</dbReference>
<dbReference type="InterPro" id="IPR024185">
    <property type="entry name" value="FTHF_cligase-like_sf"/>
</dbReference>
<dbReference type="SUPFAM" id="SSF100950">
    <property type="entry name" value="NagB/RpiA/CoA transferase-like"/>
    <property type="match status" value="1"/>
</dbReference>